<organism evidence="1">
    <name type="scientific">Lygus hesperus</name>
    <name type="common">Western plant bug</name>
    <dbReference type="NCBI Taxonomy" id="30085"/>
    <lineage>
        <taxon>Eukaryota</taxon>
        <taxon>Metazoa</taxon>
        <taxon>Ecdysozoa</taxon>
        <taxon>Arthropoda</taxon>
        <taxon>Hexapoda</taxon>
        <taxon>Insecta</taxon>
        <taxon>Pterygota</taxon>
        <taxon>Neoptera</taxon>
        <taxon>Paraneoptera</taxon>
        <taxon>Hemiptera</taxon>
        <taxon>Heteroptera</taxon>
        <taxon>Panheteroptera</taxon>
        <taxon>Cimicomorpha</taxon>
        <taxon>Miridae</taxon>
        <taxon>Mirini</taxon>
        <taxon>Lygus</taxon>
    </lineage>
</organism>
<accession>A0A0A9XMN3</accession>
<dbReference type="EMBL" id="GBHO01022390">
    <property type="protein sequence ID" value="JAG21214.1"/>
    <property type="molecule type" value="Transcribed_RNA"/>
</dbReference>
<dbReference type="InterPro" id="IPR032072">
    <property type="entry name" value="DUF4807"/>
</dbReference>
<sequence>MMQVHYKIFITGQEPENIVYELKCDKEVMICTDGDLQQDLTEPDVIANVTVDGLLCSLYFNALKDENACKRLFKYLRRTHRRTDCNGDYQTEPKRFLINVHVVEPRKNVLDWKGNKMFEQSALERRELDHAFAWFSTLGGAFSALGDYMTDCAIMAGKISTKQFKLALRLGDPSLLARCRLYMALSLIQQRNFKLAKSIIRNEYDLADKQIVKDTKLVSMCRGIWAKWKYDRSLPSRTTKMNV</sequence>
<dbReference type="PANTHER" id="PTHR36693:SF1">
    <property type="entry name" value="GH02722P"/>
    <property type="match status" value="1"/>
</dbReference>
<evidence type="ECO:0000313" key="1">
    <source>
        <dbReference type="EMBL" id="JAG21214.1"/>
    </source>
</evidence>
<dbReference type="PANTHER" id="PTHR36693">
    <property type="entry name" value="GH02722P"/>
    <property type="match status" value="1"/>
</dbReference>
<dbReference type="EMBL" id="GBRD01003008">
    <property type="protein sequence ID" value="JAG62813.1"/>
    <property type="molecule type" value="Transcribed_RNA"/>
</dbReference>
<name>A0A0A9XMN3_LYGHE</name>
<reference evidence="1" key="1">
    <citation type="journal article" date="2014" name="PLoS ONE">
        <title>Transcriptome-Based Identification of ABC Transporters in the Western Tarnished Plant Bug Lygus hesperus.</title>
        <authorList>
            <person name="Hull J.J."/>
            <person name="Chaney K."/>
            <person name="Geib S.M."/>
            <person name="Fabrick J.A."/>
            <person name="Brent C.S."/>
            <person name="Walsh D."/>
            <person name="Lavine L.C."/>
        </authorList>
    </citation>
    <scope>NUCLEOTIDE SEQUENCE</scope>
</reference>
<dbReference type="Pfam" id="PF16065">
    <property type="entry name" value="DUF4807"/>
    <property type="match status" value="1"/>
</dbReference>
<evidence type="ECO:0000313" key="3">
    <source>
        <dbReference type="EMBL" id="JAQ15106.1"/>
    </source>
</evidence>
<reference evidence="2" key="3">
    <citation type="submission" date="2014-09" db="EMBL/GenBank/DDBJ databases">
        <authorList>
            <person name="Magalhaes I.L.F."/>
            <person name="Oliveira U."/>
            <person name="Santos F.R."/>
            <person name="Vidigal T.H.D.A."/>
            <person name="Brescovit A.D."/>
            <person name="Santos A.J."/>
        </authorList>
    </citation>
    <scope>NUCLEOTIDE SEQUENCE</scope>
</reference>
<protein>
    <submittedName>
        <fullName evidence="1">Uncharacterized protein F58A4.6</fullName>
    </submittedName>
</protein>
<reference evidence="3" key="4">
    <citation type="journal article" date="2016" name="Gigascience">
        <title>De novo construction of an expanded transcriptome assembly for the western tarnished plant bug, Lygus hesperus.</title>
        <authorList>
            <person name="Tassone E.E."/>
            <person name="Geib S.M."/>
            <person name="Hall B."/>
            <person name="Fabrick J.A."/>
            <person name="Brent C.S."/>
            <person name="Hull J.J."/>
        </authorList>
    </citation>
    <scope>NUCLEOTIDE SEQUENCE</scope>
</reference>
<dbReference type="AlphaFoldDB" id="A0A0A9XMN3"/>
<gene>
    <name evidence="1" type="primary">F58A4.6</name>
    <name evidence="1" type="ORF">CM83_11856</name>
    <name evidence="3" type="ORF">g.99091</name>
</gene>
<reference evidence="1" key="2">
    <citation type="submission" date="2014-07" db="EMBL/GenBank/DDBJ databases">
        <authorList>
            <person name="Hull J."/>
        </authorList>
    </citation>
    <scope>NUCLEOTIDE SEQUENCE</scope>
</reference>
<evidence type="ECO:0000313" key="2">
    <source>
        <dbReference type="EMBL" id="JAG62813.1"/>
    </source>
</evidence>
<proteinExistence type="predicted"/>
<dbReference type="EMBL" id="GDHC01003523">
    <property type="protein sequence ID" value="JAQ15106.1"/>
    <property type="molecule type" value="Transcribed_RNA"/>
</dbReference>